<keyword evidence="4 9" id="KW-0732">Signal</keyword>
<dbReference type="GO" id="GO:0008658">
    <property type="term" value="F:penicillin binding"/>
    <property type="evidence" value="ECO:0007669"/>
    <property type="project" value="InterPro"/>
</dbReference>
<comment type="catalytic activity">
    <reaction evidence="1 8">
        <text>a beta-lactam + H2O = a substituted beta-amino acid</text>
        <dbReference type="Rhea" id="RHEA:20401"/>
        <dbReference type="ChEBI" id="CHEBI:15377"/>
        <dbReference type="ChEBI" id="CHEBI:35627"/>
        <dbReference type="ChEBI" id="CHEBI:140347"/>
        <dbReference type="EC" id="3.5.2.6"/>
    </reaction>
</comment>
<dbReference type="Proteomes" id="UP000557193">
    <property type="component" value="Unassembled WGS sequence"/>
</dbReference>
<evidence type="ECO:0000256" key="8">
    <source>
        <dbReference type="RuleBase" id="RU361140"/>
    </source>
</evidence>
<gene>
    <name evidence="11" type="ORF">HNP49_003160</name>
</gene>
<keyword evidence="6 8" id="KW-0046">Antibiotic resistance</keyword>
<dbReference type="InterPro" id="IPR012338">
    <property type="entry name" value="Beta-lactam/transpept-like"/>
</dbReference>
<comment type="caution">
    <text evidence="11">The sequence shown here is derived from an EMBL/GenBank/DDBJ whole genome shotgun (WGS) entry which is preliminary data.</text>
</comment>
<dbReference type="GO" id="GO:0017001">
    <property type="term" value="P:antibiotic catabolic process"/>
    <property type="evidence" value="ECO:0007669"/>
    <property type="project" value="InterPro"/>
</dbReference>
<evidence type="ECO:0000256" key="2">
    <source>
        <dbReference type="ARBA" id="ARBA00007898"/>
    </source>
</evidence>
<evidence type="ECO:0000313" key="12">
    <source>
        <dbReference type="Proteomes" id="UP000557193"/>
    </source>
</evidence>
<evidence type="ECO:0000256" key="5">
    <source>
        <dbReference type="ARBA" id="ARBA00022801"/>
    </source>
</evidence>
<protein>
    <recommendedName>
        <fullName evidence="3 8">Beta-lactamase</fullName>
        <ecNumber evidence="3 8">3.5.2.6</ecNumber>
    </recommendedName>
</protein>
<feature type="domain" description="Penicillin-binding protein transpeptidase" evidence="10">
    <location>
        <begin position="58"/>
        <end position="254"/>
    </location>
</feature>
<evidence type="ECO:0000313" key="11">
    <source>
        <dbReference type="EMBL" id="MBB6342972.1"/>
    </source>
</evidence>
<sequence>MPRPLFRWFCGLLLLSQITLCHAEDAELARLFREAGASGTLLIEAAESGQRYVHNATRAAQPFTAASTFKVLNSLIGLQQGVVSGPEAVFRWDGTHYEMPDWNRDQTLASAFRLSCVWCYQQLARRVGAAVYPAYIREARFGQLREPFVVDQFWLDGSLTVSAEQQVAFLKRVALRELPYRTQSYAALESIMLAEQTPQYRLFAKTGWSARATPGTGWYMGYVKSERDTWLFALNIDTRSADDLPRRQSIVHAALMAKGILPSPSR</sequence>
<dbReference type="RefSeq" id="WP_184684851.1">
    <property type="nucleotide sequence ID" value="NZ_JACHLL010000006.1"/>
</dbReference>
<dbReference type="InterPro" id="IPR002137">
    <property type="entry name" value="Beta-lactam_class-D_AS"/>
</dbReference>
<evidence type="ECO:0000259" key="10">
    <source>
        <dbReference type="Pfam" id="PF00905"/>
    </source>
</evidence>
<organism evidence="11 12">
    <name type="scientific">Pseudomonas fluvialis</name>
    <dbReference type="NCBI Taxonomy" id="1793966"/>
    <lineage>
        <taxon>Bacteria</taxon>
        <taxon>Pseudomonadati</taxon>
        <taxon>Pseudomonadota</taxon>
        <taxon>Gammaproteobacteria</taxon>
        <taxon>Pseudomonadales</taxon>
        <taxon>Pseudomonadaceae</taxon>
        <taxon>Pseudomonas</taxon>
    </lineage>
</organism>
<dbReference type="NCBIfam" id="NF012161">
    <property type="entry name" value="bla_class_D_main"/>
    <property type="match status" value="1"/>
</dbReference>
<keyword evidence="5 8" id="KW-0378">Hydrolase</keyword>
<dbReference type="AlphaFoldDB" id="A0A7X0BU70"/>
<dbReference type="GO" id="GO:0046677">
    <property type="term" value="P:response to antibiotic"/>
    <property type="evidence" value="ECO:0007669"/>
    <property type="project" value="UniProtKB-UniRule"/>
</dbReference>
<feature type="signal peptide" evidence="9">
    <location>
        <begin position="1"/>
        <end position="23"/>
    </location>
</feature>
<evidence type="ECO:0000256" key="9">
    <source>
        <dbReference type="SAM" id="SignalP"/>
    </source>
</evidence>
<dbReference type="GO" id="GO:0008800">
    <property type="term" value="F:beta-lactamase activity"/>
    <property type="evidence" value="ECO:0007669"/>
    <property type="project" value="UniProtKB-UniRule"/>
</dbReference>
<evidence type="ECO:0000256" key="1">
    <source>
        <dbReference type="ARBA" id="ARBA00001526"/>
    </source>
</evidence>
<dbReference type="Gene3D" id="3.40.710.10">
    <property type="entry name" value="DD-peptidase/beta-lactamase superfamily"/>
    <property type="match status" value="1"/>
</dbReference>
<keyword evidence="12" id="KW-1185">Reference proteome</keyword>
<reference evidence="11 12" key="1">
    <citation type="submission" date="2020-08" db="EMBL/GenBank/DDBJ databases">
        <title>Functional genomics of gut bacteria from endangered species of beetles.</title>
        <authorList>
            <person name="Carlos-Shanley C."/>
        </authorList>
    </citation>
    <scope>NUCLEOTIDE SEQUENCE [LARGE SCALE GENOMIC DNA]</scope>
    <source>
        <strain evidence="11 12">S00202</strain>
    </source>
</reference>
<accession>A0A7X0BU70</accession>
<dbReference type="InterPro" id="IPR001460">
    <property type="entry name" value="PCN-bd_Tpept"/>
</dbReference>
<evidence type="ECO:0000256" key="4">
    <source>
        <dbReference type="ARBA" id="ARBA00022729"/>
    </source>
</evidence>
<dbReference type="Pfam" id="PF00905">
    <property type="entry name" value="Transpeptidase"/>
    <property type="match status" value="1"/>
</dbReference>
<feature type="chain" id="PRO_5031382872" description="Beta-lactamase" evidence="9">
    <location>
        <begin position="24"/>
        <end position="266"/>
    </location>
</feature>
<comment type="similarity">
    <text evidence="2 8">Belongs to the class-D beta-lactamase family.</text>
</comment>
<evidence type="ECO:0000256" key="3">
    <source>
        <dbReference type="ARBA" id="ARBA00012865"/>
    </source>
</evidence>
<evidence type="ECO:0000256" key="7">
    <source>
        <dbReference type="PIRSR" id="PIRSR602137-50"/>
    </source>
</evidence>
<name>A0A7X0BU70_9PSED</name>
<dbReference type="PROSITE" id="PS00337">
    <property type="entry name" value="BETA_LACTAMASE_D"/>
    <property type="match status" value="1"/>
</dbReference>
<dbReference type="EC" id="3.5.2.6" evidence="3 8"/>
<dbReference type="EMBL" id="JACHLL010000006">
    <property type="protein sequence ID" value="MBB6342972.1"/>
    <property type="molecule type" value="Genomic_DNA"/>
</dbReference>
<proteinExistence type="inferred from homology"/>
<dbReference type="SUPFAM" id="SSF56601">
    <property type="entry name" value="beta-lactamase/transpeptidase-like"/>
    <property type="match status" value="1"/>
</dbReference>
<feature type="active site" description="Acyl-ester intermediate" evidence="7">
    <location>
        <position position="67"/>
    </location>
</feature>
<evidence type="ECO:0000256" key="6">
    <source>
        <dbReference type="ARBA" id="ARBA00023251"/>
    </source>
</evidence>
<feature type="modified residue" description="N6-carboxylysine" evidence="7">
    <location>
        <position position="70"/>
    </location>
</feature>